<feature type="domain" description="4Fe-4S ferredoxin-type" evidence="1">
    <location>
        <begin position="76"/>
        <end position="106"/>
    </location>
</feature>
<dbReference type="InterPro" id="IPR052977">
    <property type="entry name" value="Polyferredoxin-like_ET"/>
</dbReference>
<gene>
    <name evidence="2" type="ORF">S03H2_23408</name>
</gene>
<dbReference type="InterPro" id="IPR017896">
    <property type="entry name" value="4Fe4S_Fe-S-bd"/>
</dbReference>
<dbReference type="Gene3D" id="3.30.70.20">
    <property type="match status" value="1"/>
</dbReference>
<dbReference type="InterPro" id="IPR017900">
    <property type="entry name" value="4Fe4S_Fe_S_CS"/>
</dbReference>
<accession>X1FGL8</accession>
<protein>
    <recommendedName>
        <fullName evidence="1">4Fe-4S ferredoxin-type domain-containing protein</fullName>
    </recommendedName>
</protein>
<dbReference type="PANTHER" id="PTHR43193:SF2">
    <property type="entry name" value="POLYFERREDOXIN PROTEIN FWDF"/>
    <property type="match status" value="1"/>
</dbReference>
<sequence length="210" mass="24168">MIGWAYKYKELMDAFDQFEYYFDIRQKIETKVLENKLEKMIHNFASEKNIISANLANILNNSQSCFESLHDIKDKNVLKTKQLDFCLSCEACVAVCPVNAINMKLEKGQFLPEVNLGLCTNCGICLNVCPGIDLNPLNISKKETYLDYEKKEIKACYTTYSKNDLIRKNSTSGGVITTLIYELLKSKEYDGVFVLKFKNFHEKPVRLELI</sequence>
<reference evidence="2" key="1">
    <citation type="journal article" date="2014" name="Front. Microbiol.">
        <title>High frequency of phylogenetically diverse reductive dehalogenase-homologous genes in deep subseafloor sedimentary metagenomes.</title>
        <authorList>
            <person name="Kawai M."/>
            <person name="Futagami T."/>
            <person name="Toyoda A."/>
            <person name="Takaki Y."/>
            <person name="Nishi S."/>
            <person name="Hori S."/>
            <person name="Arai W."/>
            <person name="Tsubouchi T."/>
            <person name="Morono Y."/>
            <person name="Uchiyama I."/>
            <person name="Ito T."/>
            <person name="Fujiyama A."/>
            <person name="Inagaki F."/>
            <person name="Takami H."/>
        </authorList>
    </citation>
    <scope>NUCLEOTIDE SEQUENCE</scope>
    <source>
        <strain evidence="2">Expedition CK06-06</strain>
    </source>
</reference>
<dbReference type="EMBL" id="BARU01012779">
    <property type="protein sequence ID" value="GAH44791.1"/>
    <property type="molecule type" value="Genomic_DNA"/>
</dbReference>
<feature type="domain" description="4Fe-4S ferredoxin-type" evidence="1">
    <location>
        <begin position="110"/>
        <end position="137"/>
    </location>
</feature>
<dbReference type="Pfam" id="PF04422">
    <property type="entry name" value="FrhB_FdhB_N"/>
    <property type="match status" value="1"/>
</dbReference>
<dbReference type="Pfam" id="PF12838">
    <property type="entry name" value="Fer4_7"/>
    <property type="match status" value="1"/>
</dbReference>
<organism evidence="2">
    <name type="scientific">marine sediment metagenome</name>
    <dbReference type="NCBI Taxonomy" id="412755"/>
    <lineage>
        <taxon>unclassified sequences</taxon>
        <taxon>metagenomes</taxon>
        <taxon>ecological metagenomes</taxon>
    </lineage>
</organism>
<dbReference type="SUPFAM" id="SSF54862">
    <property type="entry name" value="4Fe-4S ferredoxins"/>
    <property type="match status" value="1"/>
</dbReference>
<evidence type="ECO:0000259" key="1">
    <source>
        <dbReference type="PROSITE" id="PS51379"/>
    </source>
</evidence>
<dbReference type="PROSITE" id="PS00198">
    <property type="entry name" value="4FE4S_FER_1"/>
    <property type="match status" value="2"/>
</dbReference>
<dbReference type="AlphaFoldDB" id="X1FGL8"/>
<evidence type="ECO:0000313" key="2">
    <source>
        <dbReference type="EMBL" id="GAH44791.1"/>
    </source>
</evidence>
<dbReference type="PROSITE" id="PS51379">
    <property type="entry name" value="4FE4S_FER_2"/>
    <property type="match status" value="2"/>
</dbReference>
<dbReference type="PANTHER" id="PTHR43193">
    <property type="match status" value="1"/>
</dbReference>
<name>X1FGL8_9ZZZZ</name>
<comment type="caution">
    <text evidence="2">The sequence shown here is derived from an EMBL/GenBank/DDBJ whole genome shotgun (WGS) entry which is preliminary data.</text>
</comment>
<proteinExistence type="predicted"/>
<feature type="non-terminal residue" evidence="2">
    <location>
        <position position="210"/>
    </location>
</feature>
<dbReference type="InterPro" id="IPR007516">
    <property type="entry name" value="Co_F420_Hydgase/DH_bsu_N"/>
</dbReference>